<evidence type="ECO:0000313" key="2">
    <source>
        <dbReference type="Proteomes" id="UP001158576"/>
    </source>
</evidence>
<name>A0ABN7SGI1_OIKDI</name>
<reference evidence="1 2" key="1">
    <citation type="submission" date="2021-04" db="EMBL/GenBank/DDBJ databases">
        <authorList>
            <person name="Bliznina A."/>
        </authorList>
    </citation>
    <scope>NUCLEOTIDE SEQUENCE [LARGE SCALE GENOMIC DNA]</scope>
</reference>
<gene>
    <name evidence="1" type="ORF">OKIOD_LOCUS8113</name>
</gene>
<protein>
    <submittedName>
        <fullName evidence="1">Oidioi.mRNA.OKI2018_I69.XSR.g16555.t1.cds</fullName>
    </submittedName>
</protein>
<organism evidence="1 2">
    <name type="scientific">Oikopleura dioica</name>
    <name type="common">Tunicate</name>
    <dbReference type="NCBI Taxonomy" id="34765"/>
    <lineage>
        <taxon>Eukaryota</taxon>
        <taxon>Metazoa</taxon>
        <taxon>Chordata</taxon>
        <taxon>Tunicata</taxon>
        <taxon>Appendicularia</taxon>
        <taxon>Copelata</taxon>
        <taxon>Oikopleuridae</taxon>
        <taxon>Oikopleura</taxon>
    </lineage>
</organism>
<dbReference type="EMBL" id="OU015569">
    <property type="protein sequence ID" value="CAG5099504.1"/>
    <property type="molecule type" value="Genomic_DNA"/>
</dbReference>
<keyword evidence="2" id="KW-1185">Reference proteome</keyword>
<dbReference type="Proteomes" id="UP001158576">
    <property type="component" value="Chromosome XSR"/>
</dbReference>
<proteinExistence type="predicted"/>
<accession>A0ABN7SGI1</accession>
<sequence length="72" mass="8323">MPRMMAMSKGVSTMIHNRSKDRKHIATRNRDPSTWVDDLINFFLENPDLPPDVPYVYPSKRNSELSTTLSES</sequence>
<evidence type="ECO:0000313" key="1">
    <source>
        <dbReference type="EMBL" id="CAG5099504.1"/>
    </source>
</evidence>